<dbReference type="RefSeq" id="XP_047765082.1">
    <property type="nucleotide sequence ID" value="XM_047910098.1"/>
</dbReference>
<organism evidence="3 4">
    <name type="scientific">Passalora fulva</name>
    <name type="common">Tomato leaf mold</name>
    <name type="synonym">Cladosporium fulvum</name>
    <dbReference type="NCBI Taxonomy" id="5499"/>
    <lineage>
        <taxon>Eukaryota</taxon>
        <taxon>Fungi</taxon>
        <taxon>Dikarya</taxon>
        <taxon>Ascomycota</taxon>
        <taxon>Pezizomycotina</taxon>
        <taxon>Dothideomycetes</taxon>
        <taxon>Dothideomycetidae</taxon>
        <taxon>Mycosphaerellales</taxon>
        <taxon>Mycosphaerellaceae</taxon>
        <taxon>Fulvia</taxon>
    </lineage>
</organism>
<dbReference type="PROSITE" id="PS00290">
    <property type="entry name" value="IG_MHC"/>
    <property type="match status" value="1"/>
</dbReference>
<feature type="compositionally biased region" description="Polar residues" evidence="2">
    <location>
        <begin position="296"/>
        <end position="315"/>
    </location>
</feature>
<proteinExistence type="predicted"/>
<accession>A0A9Q8PE14</accession>
<evidence type="ECO:0000313" key="3">
    <source>
        <dbReference type="EMBL" id="UJO20716.1"/>
    </source>
</evidence>
<name>A0A9Q8PE14_PASFU</name>
<reference evidence="3" key="1">
    <citation type="submission" date="2021-12" db="EMBL/GenBank/DDBJ databases">
        <authorList>
            <person name="Zaccaron A."/>
            <person name="Stergiopoulos I."/>
        </authorList>
    </citation>
    <scope>NUCLEOTIDE SEQUENCE</scope>
    <source>
        <strain evidence="3">Race5_Kim</strain>
    </source>
</reference>
<feature type="region of interest" description="Disordered" evidence="2">
    <location>
        <begin position="153"/>
        <end position="179"/>
    </location>
</feature>
<dbReference type="AlphaFoldDB" id="A0A9Q8PE14"/>
<evidence type="ECO:0000256" key="2">
    <source>
        <dbReference type="SAM" id="MobiDB-lite"/>
    </source>
</evidence>
<keyword evidence="1" id="KW-0175">Coiled coil</keyword>
<feature type="compositionally biased region" description="Pro residues" evidence="2">
    <location>
        <begin position="169"/>
        <end position="179"/>
    </location>
</feature>
<reference evidence="3" key="2">
    <citation type="journal article" date="2022" name="Microb. Genom.">
        <title>A chromosome-scale genome assembly of the tomato pathogen Cladosporium fulvum reveals a compartmentalized genome architecture and the presence of a dispensable chromosome.</title>
        <authorList>
            <person name="Zaccaron A.Z."/>
            <person name="Chen L.H."/>
            <person name="Samaras A."/>
            <person name="Stergiopoulos I."/>
        </authorList>
    </citation>
    <scope>NUCLEOTIDE SEQUENCE</scope>
    <source>
        <strain evidence="3">Race5_Kim</strain>
    </source>
</reference>
<sequence length="406" mass="45168">MPVLDRRSLDKKYSVGIYGIKVGGHAKHQCRENSPSPDFYFGGTGKTSCSGSSQDDIAHTSQDRVARPPFSIMASKNATGRLVEALNQLQRVERAAEEELAAVNLARSADLDAIKERTRQIGLALADEAISDDALYKLTRPYVLRRLPALKESQDIPDERDAPTTTTAPTPPELAPVPLPDNLPKSAVVSIDHATQQSYLTLCPTFVKSPDEEWIELRCSFCGINANDMTRQLLRGIRAFQIHADRAHSHKRSRRELFKTFKYRTVPVEEVQAIIDKGYTGIYPVEVVAVRKSQAQAATSEPQNSVAGTPETVPSSWEAEKKRPTYEDGYECIVKHPDGFYHELACFECNGNTKNDRKKNKTFVKGVKGLYDHLQRGHPAVAIPETPLEVLLRCSVRQSSVQDLLD</sequence>
<feature type="coiled-coil region" evidence="1">
    <location>
        <begin position="75"/>
        <end position="106"/>
    </location>
</feature>
<dbReference type="InterPro" id="IPR003006">
    <property type="entry name" value="Ig/MHC_CS"/>
</dbReference>
<feature type="compositionally biased region" description="Basic and acidic residues" evidence="2">
    <location>
        <begin position="153"/>
        <end position="162"/>
    </location>
</feature>
<dbReference type="EMBL" id="CP090170">
    <property type="protein sequence ID" value="UJO20716.1"/>
    <property type="molecule type" value="Genomic_DNA"/>
</dbReference>
<keyword evidence="4" id="KW-1185">Reference proteome</keyword>
<gene>
    <name evidence="3" type="ORF">CLAFUR5_10950</name>
</gene>
<evidence type="ECO:0000313" key="4">
    <source>
        <dbReference type="Proteomes" id="UP000756132"/>
    </source>
</evidence>
<dbReference type="Proteomes" id="UP000756132">
    <property type="component" value="Chromosome 8"/>
</dbReference>
<evidence type="ECO:0000256" key="1">
    <source>
        <dbReference type="SAM" id="Coils"/>
    </source>
</evidence>
<protein>
    <submittedName>
        <fullName evidence="3">Uncharacterized protein</fullName>
    </submittedName>
</protein>
<dbReference type="GeneID" id="71990828"/>
<feature type="region of interest" description="Disordered" evidence="2">
    <location>
        <begin position="296"/>
        <end position="320"/>
    </location>
</feature>
<dbReference type="OrthoDB" id="3864188at2759"/>
<dbReference type="KEGG" id="ffu:CLAFUR5_10950"/>